<comment type="similarity">
    <text evidence="1">Belongs to the FAH family.</text>
</comment>
<feature type="domain" description="Fumarylacetoacetase-like C-terminal" evidence="3">
    <location>
        <begin position="88"/>
        <end position="299"/>
    </location>
</feature>
<protein>
    <submittedName>
        <fullName evidence="4">Fumarylacetoacetate hydrolase</fullName>
    </submittedName>
</protein>
<dbReference type="Gene3D" id="3.90.850.10">
    <property type="entry name" value="Fumarylacetoacetase-like, C-terminal domain"/>
    <property type="match status" value="1"/>
</dbReference>
<dbReference type="OrthoDB" id="411064at2759"/>
<dbReference type="InterPro" id="IPR036663">
    <property type="entry name" value="Fumarylacetoacetase_C_sf"/>
</dbReference>
<accession>R9P9P6</accession>
<sequence length="316" mass="33765">MTASASASAPTSWWRLIRFVAREDGQTYFGQPIDDLLDVGVAYANQSGPIKANVLFAHPLSGNAPLSGVIKTVSTLLPPLLPTEVPTIRALGANFVQPGQASYDAIKKRPSIPILFYKPLSTLSGPSQDIVIPPCAAEESDYEVELVVVLRKNIKNVTPSQAMDAILGYTLSNDVSARTRMFAVPQWGLGKSFDGWLPIGPCLVSASNPRGISNPDAIHLTTKLNNSIMQDGNTSEMLWKTAETLAELSKGTTLEAGSLVSMGTPPGEGFKRNPKVWLKDGDTVHLWGSGGLGSLINGVRQEGKGDEAPRVFKAKL</sequence>
<dbReference type="SUPFAM" id="SSF56529">
    <property type="entry name" value="FAH"/>
    <property type="match status" value="1"/>
</dbReference>
<evidence type="ECO:0000313" key="4">
    <source>
        <dbReference type="EMBL" id="GAC98113.1"/>
    </source>
</evidence>
<dbReference type="Pfam" id="PF01557">
    <property type="entry name" value="FAA_hydrolase"/>
    <property type="match status" value="1"/>
</dbReference>
<evidence type="ECO:0000256" key="1">
    <source>
        <dbReference type="ARBA" id="ARBA00010211"/>
    </source>
</evidence>
<dbReference type="AlphaFoldDB" id="R9P9P6"/>
<dbReference type="GO" id="GO:0018773">
    <property type="term" value="F:acetylpyruvate hydrolase activity"/>
    <property type="evidence" value="ECO:0007669"/>
    <property type="project" value="TreeGrafter"/>
</dbReference>
<evidence type="ECO:0000313" key="5">
    <source>
        <dbReference type="Proteomes" id="UP000014071"/>
    </source>
</evidence>
<gene>
    <name evidence="4" type="ORF">PHSY_005702</name>
</gene>
<name>R9P9P6_PSEHS</name>
<dbReference type="STRING" id="1305764.R9P9P6"/>
<proteinExistence type="inferred from homology"/>
<dbReference type="RefSeq" id="XP_012191700.1">
    <property type="nucleotide sequence ID" value="XM_012336310.1"/>
</dbReference>
<keyword evidence="4" id="KW-0378">Hydrolase</keyword>
<dbReference type="HOGENOM" id="CLU_028458_2_1_1"/>
<organism evidence="4 5">
    <name type="scientific">Pseudozyma hubeiensis (strain SY62)</name>
    <name type="common">Yeast</name>
    <dbReference type="NCBI Taxonomy" id="1305764"/>
    <lineage>
        <taxon>Eukaryota</taxon>
        <taxon>Fungi</taxon>
        <taxon>Dikarya</taxon>
        <taxon>Basidiomycota</taxon>
        <taxon>Ustilaginomycotina</taxon>
        <taxon>Ustilaginomycetes</taxon>
        <taxon>Ustilaginales</taxon>
        <taxon>Ustilaginaceae</taxon>
        <taxon>Pseudozyma</taxon>
    </lineage>
</organism>
<dbReference type="GO" id="GO:0046872">
    <property type="term" value="F:metal ion binding"/>
    <property type="evidence" value="ECO:0007669"/>
    <property type="project" value="UniProtKB-KW"/>
</dbReference>
<dbReference type="InterPro" id="IPR011234">
    <property type="entry name" value="Fumarylacetoacetase-like_C"/>
</dbReference>
<dbReference type="PANTHER" id="PTHR11820:SF7">
    <property type="entry name" value="ACYLPYRUVASE FAHD1, MITOCHONDRIAL"/>
    <property type="match status" value="1"/>
</dbReference>
<dbReference type="PANTHER" id="PTHR11820">
    <property type="entry name" value="ACYLPYRUVASE"/>
    <property type="match status" value="1"/>
</dbReference>
<dbReference type="EMBL" id="DF238815">
    <property type="protein sequence ID" value="GAC98113.1"/>
    <property type="molecule type" value="Genomic_DNA"/>
</dbReference>
<dbReference type="Proteomes" id="UP000014071">
    <property type="component" value="Unassembled WGS sequence"/>
</dbReference>
<reference evidence="5" key="1">
    <citation type="journal article" date="2013" name="Genome Announc.">
        <title>Draft genome sequence of the basidiomycetous yeast-like fungus Pseudozyma hubeiensis SY62, which produces an abundant amount of the biosurfactant mannosylerythritol lipids.</title>
        <authorList>
            <person name="Konishi M."/>
            <person name="Hatada Y."/>
            <person name="Horiuchi J."/>
        </authorList>
    </citation>
    <scope>NUCLEOTIDE SEQUENCE [LARGE SCALE GENOMIC DNA]</scope>
    <source>
        <strain evidence="5">SY62</strain>
    </source>
</reference>
<keyword evidence="2" id="KW-0479">Metal-binding</keyword>
<evidence type="ECO:0000256" key="2">
    <source>
        <dbReference type="ARBA" id="ARBA00022723"/>
    </source>
</evidence>
<dbReference type="eggNOG" id="KOG1535">
    <property type="taxonomic scope" value="Eukaryota"/>
</dbReference>
<evidence type="ECO:0000259" key="3">
    <source>
        <dbReference type="Pfam" id="PF01557"/>
    </source>
</evidence>
<dbReference type="GeneID" id="24110979"/>
<keyword evidence="5" id="KW-1185">Reference proteome</keyword>